<protein>
    <recommendedName>
        <fullName evidence="5">CCT domain-containing protein</fullName>
    </recommendedName>
</protein>
<dbReference type="InterPro" id="IPR010402">
    <property type="entry name" value="CCT_domain"/>
</dbReference>
<dbReference type="PANTHER" id="PTHR31319:SF114">
    <property type="entry name" value="OS12G0262400 PROTEIN"/>
    <property type="match status" value="1"/>
</dbReference>
<dbReference type="PROSITE" id="PS51017">
    <property type="entry name" value="CCT"/>
    <property type="match status" value="1"/>
</dbReference>
<dbReference type="Proteomes" id="UP001345219">
    <property type="component" value="Chromosome 15"/>
</dbReference>
<sequence>MYGTSSTQESFEYGSAASLPFPIDPAATSYASSGCSSCYDSPASCLAAPSGGGDLPGACLMQGSFCSHDLLQRINGHYENYSLCPYSSTCGFVDQDDDPVRRVYSANDLQHRVNGAMSTMIMDSCGYKRSESPPLPLRSESSLMIEGMSRAGRCSPKERKEKIERYRIKKHKRNFNKKIKYACRKTLADSRPRIRGRFARNDEPDGKSTSPEMEEHWNLQMGGEDDELDEEDDNWISFINAFSSSGNSIIP</sequence>
<accession>A0AAN7K9Z8</accession>
<evidence type="ECO:0000256" key="3">
    <source>
        <dbReference type="PROSITE-ProRule" id="PRU00357"/>
    </source>
</evidence>
<dbReference type="InterPro" id="IPR045281">
    <property type="entry name" value="CONSTANS-like"/>
</dbReference>
<name>A0AAN7K9Z8_9MYRT</name>
<dbReference type="GO" id="GO:0003700">
    <property type="term" value="F:DNA-binding transcription factor activity"/>
    <property type="evidence" value="ECO:0007669"/>
    <property type="project" value="TreeGrafter"/>
</dbReference>
<evidence type="ECO:0000256" key="1">
    <source>
        <dbReference type="ARBA" id="ARBA00004123"/>
    </source>
</evidence>
<evidence type="ECO:0000313" key="6">
    <source>
        <dbReference type="EMBL" id="KAK4759145.1"/>
    </source>
</evidence>
<dbReference type="Pfam" id="PF06203">
    <property type="entry name" value="CCT"/>
    <property type="match status" value="1"/>
</dbReference>
<gene>
    <name evidence="6" type="ORF">SAY87_020446</name>
</gene>
<dbReference type="GO" id="GO:0005634">
    <property type="term" value="C:nucleus"/>
    <property type="evidence" value="ECO:0007669"/>
    <property type="project" value="UniProtKB-SubCell"/>
</dbReference>
<keyword evidence="7" id="KW-1185">Reference proteome</keyword>
<feature type="domain" description="CCT" evidence="5">
    <location>
        <begin position="159"/>
        <end position="201"/>
    </location>
</feature>
<evidence type="ECO:0000256" key="4">
    <source>
        <dbReference type="SAM" id="MobiDB-lite"/>
    </source>
</evidence>
<feature type="region of interest" description="Disordered" evidence="4">
    <location>
        <begin position="195"/>
        <end position="215"/>
    </location>
</feature>
<comment type="caution">
    <text evidence="6">The sequence shown here is derived from an EMBL/GenBank/DDBJ whole genome shotgun (WGS) entry which is preliminary data.</text>
</comment>
<proteinExistence type="predicted"/>
<evidence type="ECO:0000313" key="7">
    <source>
        <dbReference type="Proteomes" id="UP001345219"/>
    </source>
</evidence>
<dbReference type="GO" id="GO:0009909">
    <property type="term" value="P:regulation of flower development"/>
    <property type="evidence" value="ECO:0007669"/>
    <property type="project" value="InterPro"/>
</dbReference>
<evidence type="ECO:0000256" key="2">
    <source>
        <dbReference type="ARBA" id="ARBA00023242"/>
    </source>
</evidence>
<dbReference type="EMBL" id="JAXIOK010000012">
    <property type="protein sequence ID" value="KAK4759145.1"/>
    <property type="molecule type" value="Genomic_DNA"/>
</dbReference>
<evidence type="ECO:0000259" key="5">
    <source>
        <dbReference type="PROSITE" id="PS51017"/>
    </source>
</evidence>
<comment type="subcellular location">
    <subcellularLocation>
        <location evidence="1 3">Nucleus</location>
    </subcellularLocation>
</comment>
<keyword evidence="2 3" id="KW-0539">Nucleus</keyword>
<dbReference type="PANTHER" id="PTHR31319">
    <property type="entry name" value="ZINC FINGER PROTEIN CONSTANS-LIKE 4"/>
    <property type="match status" value="1"/>
</dbReference>
<dbReference type="AlphaFoldDB" id="A0AAN7K9Z8"/>
<reference evidence="6 7" key="1">
    <citation type="journal article" date="2023" name="Hortic Res">
        <title>Pangenome of water caltrop reveals structural variations and asymmetric subgenome divergence after allopolyploidization.</title>
        <authorList>
            <person name="Zhang X."/>
            <person name="Chen Y."/>
            <person name="Wang L."/>
            <person name="Yuan Y."/>
            <person name="Fang M."/>
            <person name="Shi L."/>
            <person name="Lu R."/>
            <person name="Comes H.P."/>
            <person name="Ma Y."/>
            <person name="Chen Y."/>
            <person name="Huang G."/>
            <person name="Zhou Y."/>
            <person name="Zheng Z."/>
            <person name="Qiu Y."/>
        </authorList>
    </citation>
    <scope>NUCLEOTIDE SEQUENCE [LARGE SCALE GENOMIC DNA]</scope>
    <source>
        <tissue evidence="6">Roots</tissue>
    </source>
</reference>
<organism evidence="6 7">
    <name type="scientific">Trapa incisa</name>
    <dbReference type="NCBI Taxonomy" id="236973"/>
    <lineage>
        <taxon>Eukaryota</taxon>
        <taxon>Viridiplantae</taxon>
        <taxon>Streptophyta</taxon>
        <taxon>Embryophyta</taxon>
        <taxon>Tracheophyta</taxon>
        <taxon>Spermatophyta</taxon>
        <taxon>Magnoliopsida</taxon>
        <taxon>eudicotyledons</taxon>
        <taxon>Gunneridae</taxon>
        <taxon>Pentapetalae</taxon>
        <taxon>rosids</taxon>
        <taxon>malvids</taxon>
        <taxon>Myrtales</taxon>
        <taxon>Lythraceae</taxon>
        <taxon>Trapa</taxon>
    </lineage>
</organism>